<dbReference type="InterPro" id="IPR002638">
    <property type="entry name" value="Quinolinate_PRibosylTrfase_C"/>
</dbReference>
<evidence type="ECO:0000256" key="7">
    <source>
        <dbReference type="ARBA" id="ARBA00011218"/>
    </source>
</evidence>
<organism evidence="26 27">
    <name type="scientific">Moesziomyces aphidis</name>
    <name type="common">Pseudozyma aphidis</name>
    <dbReference type="NCBI Taxonomy" id="84754"/>
    <lineage>
        <taxon>Eukaryota</taxon>
        <taxon>Fungi</taxon>
        <taxon>Dikarya</taxon>
        <taxon>Basidiomycota</taxon>
        <taxon>Ustilaginomycotina</taxon>
        <taxon>Ustilaginomycetes</taxon>
        <taxon>Ustilaginales</taxon>
        <taxon>Ustilaginaceae</taxon>
        <taxon>Moesziomyces</taxon>
    </lineage>
</organism>
<keyword evidence="14" id="KW-0479">Metal-binding</keyword>
<comment type="similarity">
    <text evidence="6">Belongs to the NadC/ModD family.</text>
</comment>
<dbReference type="AlphaFoldDB" id="W3VSF5"/>
<dbReference type="InterPro" id="IPR022412">
    <property type="entry name" value="Quinolinate_PRibosylTrfase_N"/>
</dbReference>
<dbReference type="InterPro" id="IPR036388">
    <property type="entry name" value="WH-like_DNA-bd_sf"/>
</dbReference>
<keyword evidence="27" id="KW-1185">Reference proteome</keyword>
<dbReference type="InterPro" id="IPR013049">
    <property type="entry name" value="Spo11/TopoVI_A_N"/>
</dbReference>
<evidence type="ECO:0000256" key="17">
    <source>
        <dbReference type="ARBA" id="ARBA00023125"/>
    </source>
</evidence>
<evidence type="ECO:0000256" key="12">
    <source>
        <dbReference type="ARBA" id="ARBA00022676"/>
    </source>
</evidence>
<comment type="similarity">
    <text evidence="5 21">Belongs to the TOP6A family.</text>
</comment>
<evidence type="ECO:0000256" key="15">
    <source>
        <dbReference type="ARBA" id="ARBA00022842"/>
    </source>
</evidence>
<dbReference type="InterPro" id="IPR034136">
    <property type="entry name" value="TOPRIM_Topo6A/Spo11"/>
</dbReference>
<evidence type="ECO:0000256" key="2">
    <source>
        <dbReference type="ARBA" id="ARBA00001946"/>
    </source>
</evidence>
<dbReference type="Gene3D" id="3.20.20.70">
    <property type="entry name" value="Aldolase class I"/>
    <property type="match status" value="1"/>
</dbReference>
<dbReference type="HOGENOM" id="CLU_022830_0_0_1"/>
<dbReference type="EC" id="2.4.2.19" evidence="8"/>
<evidence type="ECO:0000259" key="24">
    <source>
        <dbReference type="Pfam" id="PF04406"/>
    </source>
</evidence>
<dbReference type="InterPro" id="IPR036068">
    <property type="entry name" value="Nicotinate_pribotase-like_C"/>
</dbReference>
<dbReference type="EMBL" id="AWNI01000005">
    <property type="protein sequence ID" value="ETS64479.1"/>
    <property type="molecule type" value="Genomic_DNA"/>
</dbReference>
<evidence type="ECO:0000259" key="23">
    <source>
        <dbReference type="Pfam" id="PF02749"/>
    </source>
</evidence>
<evidence type="ECO:0000256" key="8">
    <source>
        <dbReference type="ARBA" id="ARBA00011944"/>
    </source>
</evidence>
<dbReference type="GO" id="GO:0046872">
    <property type="term" value="F:metal ion binding"/>
    <property type="evidence" value="ECO:0007669"/>
    <property type="project" value="UniProtKB-KW"/>
</dbReference>
<evidence type="ECO:0000256" key="14">
    <source>
        <dbReference type="ARBA" id="ARBA00022723"/>
    </source>
</evidence>
<dbReference type="FunFam" id="3.20.20.70:FF:000090">
    <property type="entry name" value="Nicotinate-nucleotide pyrophosphorylase [carboxylating]"/>
    <property type="match status" value="1"/>
</dbReference>
<evidence type="ECO:0000256" key="4">
    <source>
        <dbReference type="ARBA" id="ARBA00004893"/>
    </source>
</evidence>
<evidence type="ECO:0000256" key="18">
    <source>
        <dbReference type="ARBA" id="ARBA00023235"/>
    </source>
</evidence>
<dbReference type="Pfam" id="PF01729">
    <property type="entry name" value="QRPTase_C"/>
    <property type="match status" value="1"/>
</dbReference>
<dbReference type="GO" id="GO:0009435">
    <property type="term" value="P:NAD+ biosynthetic process"/>
    <property type="evidence" value="ECO:0007669"/>
    <property type="project" value="UniProtKB-UniPathway"/>
</dbReference>
<keyword evidence="18 21" id="KW-0413">Isomerase</keyword>
<dbReference type="CDD" id="cd01572">
    <property type="entry name" value="QPRTase"/>
    <property type="match status" value="1"/>
</dbReference>
<dbReference type="InterPro" id="IPR013785">
    <property type="entry name" value="Aldolase_TIM"/>
</dbReference>
<dbReference type="GO" id="GO:0003918">
    <property type="term" value="F:DNA topoisomerase type II (double strand cut, ATP-hydrolyzing) activity"/>
    <property type="evidence" value="ECO:0007669"/>
    <property type="project" value="UniProtKB-UniRule"/>
</dbReference>
<dbReference type="PANTHER" id="PTHR32179:SF3">
    <property type="entry name" value="NICOTINATE-NUCLEOTIDE PYROPHOSPHORYLASE [CARBOXYLATING]"/>
    <property type="match status" value="1"/>
</dbReference>
<dbReference type="GO" id="GO:0006259">
    <property type="term" value="P:DNA metabolic process"/>
    <property type="evidence" value="ECO:0007669"/>
    <property type="project" value="InterPro"/>
</dbReference>
<evidence type="ECO:0000256" key="10">
    <source>
        <dbReference type="ARBA" id="ARBA00020990"/>
    </source>
</evidence>
<dbReference type="GO" id="GO:0005524">
    <property type="term" value="F:ATP binding"/>
    <property type="evidence" value="ECO:0007669"/>
    <property type="project" value="InterPro"/>
</dbReference>
<evidence type="ECO:0000256" key="11">
    <source>
        <dbReference type="ARBA" id="ARBA00022642"/>
    </source>
</evidence>
<dbReference type="InterPro" id="IPR037128">
    <property type="entry name" value="Quinolinate_PRibosylTase_N_sf"/>
</dbReference>
<dbReference type="FunFam" id="3.90.1170.20:FF:000003">
    <property type="entry name" value="Nicotinate-nucleotide pyrophosphorylase [carboxylating]"/>
    <property type="match status" value="1"/>
</dbReference>
<dbReference type="PROSITE" id="PS52041">
    <property type="entry name" value="TOPO_IIB"/>
    <property type="match status" value="1"/>
</dbReference>
<evidence type="ECO:0000259" key="25">
    <source>
        <dbReference type="Pfam" id="PF21180"/>
    </source>
</evidence>
<dbReference type="Gene3D" id="3.90.1170.20">
    <property type="entry name" value="Quinolinate phosphoribosyl transferase, N-terminal domain"/>
    <property type="match status" value="1"/>
</dbReference>
<gene>
    <name evidence="26" type="ORF">PaG_00940</name>
</gene>
<reference evidence="26 27" key="1">
    <citation type="journal article" date="2014" name="Genome Announc.">
        <title>Genome sequence of the basidiomycetous fungus Pseudozyma aphidis DSM70725, an efficient producer of biosurfactant mannosylerythritol lipids.</title>
        <authorList>
            <person name="Lorenz S."/>
            <person name="Guenther M."/>
            <person name="Grumaz C."/>
            <person name="Rupp S."/>
            <person name="Zibek S."/>
            <person name="Sohn K."/>
        </authorList>
    </citation>
    <scope>NUCLEOTIDE SEQUENCE [LARGE SCALE GENOMIC DNA]</scope>
    <source>
        <strain evidence="27">ATCC 32657 / CBS 517.83 / DSM 70725 / JCM 10318 / NBRC 10182 / NRRL Y-7954 / St-0401</strain>
    </source>
</reference>
<evidence type="ECO:0000313" key="26">
    <source>
        <dbReference type="EMBL" id="ETS64479.1"/>
    </source>
</evidence>
<keyword evidence="17 21" id="KW-0238">DNA-binding</keyword>
<dbReference type="OrthoDB" id="10067394at2759"/>
<accession>W3VSF5</accession>
<feature type="domain" description="Spo11/DNA topoisomerase VI subunit A N-terminal" evidence="24">
    <location>
        <begin position="461"/>
        <end position="522"/>
    </location>
</feature>
<comment type="cofactor">
    <cofactor evidence="2">
        <name>Mg(2+)</name>
        <dbReference type="ChEBI" id="CHEBI:18420"/>
    </cofactor>
</comment>
<keyword evidence="11" id="KW-0662">Pyridine nucleotide biosynthesis</keyword>
<dbReference type="Gene3D" id="1.10.10.10">
    <property type="entry name" value="Winged helix-like DNA-binding domain superfamily/Winged helix DNA-binding domain"/>
    <property type="match status" value="1"/>
</dbReference>
<dbReference type="PANTHER" id="PTHR32179">
    <property type="entry name" value="NICOTINATE-NUCLEOTIDE PYROPHOSPHORYLASE [CARBOXYLATING]"/>
    <property type="match status" value="1"/>
</dbReference>
<dbReference type="GO" id="GO:0004514">
    <property type="term" value="F:nicotinate-nucleotide diphosphorylase (carboxylating) activity"/>
    <property type="evidence" value="ECO:0007669"/>
    <property type="project" value="UniProtKB-EC"/>
</dbReference>
<dbReference type="Pfam" id="PF04406">
    <property type="entry name" value="TP6A_N"/>
    <property type="match status" value="1"/>
</dbReference>
<dbReference type="NCBIfam" id="TIGR00078">
    <property type="entry name" value="nadC"/>
    <property type="match status" value="1"/>
</dbReference>
<dbReference type="InterPro" id="IPR027277">
    <property type="entry name" value="NadC/ModD"/>
</dbReference>
<evidence type="ECO:0000256" key="20">
    <source>
        <dbReference type="ARBA" id="ARBA00047445"/>
    </source>
</evidence>
<dbReference type="UniPathway" id="UPA00253">
    <property type="reaction ID" value="UER00331"/>
</dbReference>
<name>W3VSF5_MOEAP</name>
<protein>
    <recommendedName>
        <fullName evidence="10">Nicotinate-nucleotide pyrophosphorylase [carboxylating]</fullName>
        <ecNumber evidence="8">2.4.2.19</ecNumber>
        <ecNumber evidence="9">5.6.2.2</ecNumber>
    </recommendedName>
    <alternativeName>
        <fullName evidence="19">Quinolinate phosphoribosyltransferase [decarboxylating]</fullName>
    </alternativeName>
</protein>
<keyword evidence="13" id="KW-0808">Transferase</keyword>
<proteinExistence type="inferred from homology"/>
<dbReference type="EC" id="5.6.2.2" evidence="9"/>
<feature type="active site" description="O-(5'-phospho-DNA)-tyrosine intermediate" evidence="21">
    <location>
        <position position="490"/>
    </location>
</feature>
<dbReference type="Gene3D" id="3.40.1360.10">
    <property type="match status" value="1"/>
</dbReference>
<dbReference type="SUPFAM" id="SSF51690">
    <property type="entry name" value="Nicotinate/Quinolinate PRTase C-terminal domain-like"/>
    <property type="match status" value="1"/>
</dbReference>
<dbReference type="GO" id="GO:0005737">
    <property type="term" value="C:cytoplasm"/>
    <property type="evidence" value="ECO:0007669"/>
    <property type="project" value="TreeGrafter"/>
</dbReference>
<keyword evidence="16 21" id="KW-0799">Topoisomerase</keyword>
<dbReference type="Pfam" id="PF21180">
    <property type="entry name" value="TOP6A-Spo11_Toprim"/>
    <property type="match status" value="1"/>
</dbReference>
<evidence type="ECO:0000256" key="13">
    <source>
        <dbReference type="ARBA" id="ARBA00022679"/>
    </source>
</evidence>
<evidence type="ECO:0000256" key="19">
    <source>
        <dbReference type="ARBA" id="ARBA00033102"/>
    </source>
</evidence>
<comment type="caution">
    <text evidence="26">The sequence shown here is derived from an EMBL/GenBank/DDBJ whole genome shotgun (WGS) entry which is preliminary data.</text>
</comment>
<keyword evidence="12" id="KW-0328">Glycosyltransferase</keyword>
<feature type="domain" description="Quinolinate phosphoribosyl transferase N-terminal" evidence="23">
    <location>
        <begin position="136"/>
        <end position="213"/>
    </location>
</feature>
<evidence type="ECO:0000313" key="27">
    <source>
        <dbReference type="Proteomes" id="UP000019462"/>
    </source>
</evidence>
<dbReference type="PRINTS" id="PR01550">
    <property type="entry name" value="TOP6AFAMILY"/>
</dbReference>
<evidence type="ECO:0000256" key="9">
    <source>
        <dbReference type="ARBA" id="ARBA00012895"/>
    </source>
</evidence>
<evidence type="ECO:0000256" key="1">
    <source>
        <dbReference type="ARBA" id="ARBA00000185"/>
    </source>
</evidence>
<evidence type="ECO:0000256" key="3">
    <source>
        <dbReference type="ARBA" id="ARBA00003237"/>
    </source>
</evidence>
<dbReference type="GO" id="GO:0034213">
    <property type="term" value="P:quinolinate catabolic process"/>
    <property type="evidence" value="ECO:0007669"/>
    <property type="project" value="TreeGrafter"/>
</dbReference>
<dbReference type="GO" id="GO:0003677">
    <property type="term" value="F:DNA binding"/>
    <property type="evidence" value="ECO:0007669"/>
    <property type="project" value="UniProtKB-UniRule"/>
</dbReference>
<dbReference type="SUPFAM" id="SSF56726">
    <property type="entry name" value="DNA topoisomerase IV, alpha subunit"/>
    <property type="match status" value="1"/>
</dbReference>
<keyword evidence="15" id="KW-0460">Magnesium</keyword>
<comment type="function">
    <text evidence="3">Involved in the catabolism of quinolinic acid (QA).</text>
</comment>
<sequence length="730" mass="79073">MLDARCSMLDREVRADASQADQQRSAEAGRIAVDRRSGQLAAPTCLAQLYLAARLYLCLGPCRDQHSPSNPETALEALRAKPAPHQAIPSMSASTAKPAGVYAHLLPPSWKGKIAEWLQEDCPSFDWGGFVVGEDTKRATLFCKSEGCLAGVPFFDEVFRQLDCTVTWHYNEGDWLGSPDGSAVKIAVATVTGASRKILLGERVALNTLARCSGIATASARFLAKARNAGYTGIVAGTRKTTPGFRDVEKYGMLVGGVDMHRYDLSSMVMLKDNHIWSTGSVTNAVHAARSACGFSLKIDVEVQSYAEAVEAITAGADVVMLDNMDGDTLISNATRLKAEFAGKHKFLLESSGGIDIDNVQQGGHVDNAIDIISTSSIHQSTKHVDFSLKIDPERAPVLARIDALVADLLHQLAGQLDAVNPAPLRLSTTRLAEPSEHDDSLAQRKVRPVMFPTRASSGVRRFAQYVRVLEVVQANLLAGRTMTKRDVYYSCSEVFDTQRASDLVVERLAQLLGCTRGALGIVASTRGLVSGSMHLRSPDGRAVHSVRGETQRIPADMSAAWSVHPTCPEDCRGHVVLVVEKACVFQRLLDLQLGSDLIVVTACGYADAATLELVRLLAAAPCPAGVRVCGLFDGDPYGVDIHMHYCAATPIQWLGVDADEFDLAPQTHTALRADERTKAMRLLRHPSPVRETHRRRLTSTLLDGYKVQIDAAYTWTGGLGAYLQHKLQL</sequence>
<evidence type="ECO:0000256" key="16">
    <source>
        <dbReference type="ARBA" id="ARBA00023029"/>
    </source>
</evidence>
<evidence type="ECO:0000256" key="5">
    <source>
        <dbReference type="ARBA" id="ARBA00006559"/>
    </source>
</evidence>
<comment type="subunit">
    <text evidence="7">Hexamer formed by 3 homodimers.</text>
</comment>
<dbReference type="Pfam" id="PF02749">
    <property type="entry name" value="QRPTase_N"/>
    <property type="match status" value="1"/>
</dbReference>
<comment type="catalytic activity">
    <reaction evidence="1 21">
        <text>ATP-dependent breakage, passage and rejoining of double-stranded DNA.</text>
        <dbReference type="EC" id="5.6.2.2"/>
    </reaction>
</comment>
<evidence type="ECO:0000256" key="21">
    <source>
        <dbReference type="PROSITE-ProRule" id="PRU01385"/>
    </source>
</evidence>
<dbReference type="SUPFAM" id="SSF54675">
    <property type="entry name" value="Nicotinate/Quinolinate PRTase N-terminal domain-like"/>
    <property type="match status" value="1"/>
</dbReference>
<dbReference type="InterPro" id="IPR004393">
    <property type="entry name" value="NadC"/>
</dbReference>
<dbReference type="GO" id="GO:0005694">
    <property type="term" value="C:chromosome"/>
    <property type="evidence" value="ECO:0007669"/>
    <property type="project" value="InterPro"/>
</dbReference>
<comment type="catalytic activity">
    <reaction evidence="20">
        <text>nicotinate beta-D-ribonucleotide + CO2 + diphosphate = quinolinate + 5-phospho-alpha-D-ribose 1-diphosphate + 2 H(+)</text>
        <dbReference type="Rhea" id="RHEA:12733"/>
        <dbReference type="ChEBI" id="CHEBI:15378"/>
        <dbReference type="ChEBI" id="CHEBI:16526"/>
        <dbReference type="ChEBI" id="CHEBI:29959"/>
        <dbReference type="ChEBI" id="CHEBI:33019"/>
        <dbReference type="ChEBI" id="CHEBI:57502"/>
        <dbReference type="ChEBI" id="CHEBI:58017"/>
        <dbReference type="EC" id="2.4.2.19"/>
    </reaction>
</comment>
<feature type="domain" description="Quinolinate phosphoribosyl transferase C-terminal" evidence="22">
    <location>
        <begin position="215"/>
        <end position="390"/>
    </location>
</feature>
<dbReference type="Proteomes" id="UP000019462">
    <property type="component" value="Unassembled WGS sequence"/>
</dbReference>
<dbReference type="InterPro" id="IPR002815">
    <property type="entry name" value="Spo11/TopoVI_A"/>
</dbReference>
<evidence type="ECO:0000259" key="22">
    <source>
        <dbReference type="Pfam" id="PF01729"/>
    </source>
</evidence>
<comment type="pathway">
    <text evidence="4">Cofactor biosynthesis; NAD(+) biosynthesis; nicotinate D-ribonucleotide from quinolinate: step 1/1.</text>
</comment>
<feature type="domain" description="Topoisomerase 6 subunit A/Spo11 TOPRIM" evidence="25">
    <location>
        <begin position="576"/>
        <end position="714"/>
    </location>
</feature>
<evidence type="ECO:0000256" key="6">
    <source>
        <dbReference type="ARBA" id="ARBA00009400"/>
    </source>
</evidence>
<dbReference type="InterPro" id="IPR036078">
    <property type="entry name" value="Spo11/TopoVI_A_sf"/>
</dbReference>